<name>A0AAV4XKW9_CAEEX</name>
<organism evidence="2 3">
    <name type="scientific">Caerostris extrusa</name>
    <name type="common">Bark spider</name>
    <name type="synonym">Caerostris bankana</name>
    <dbReference type="NCBI Taxonomy" id="172846"/>
    <lineage>
        <taxon>Eukaryota</taxon>
        <taxon>Metazoa</taxon>
        <taxon>Ecdysozoa</taxon>
        <taxon>Arthropoda</taxon>
        <taxon>Chelicerata</taxon>
        <taxon>Arachnida</taxon>
        <taxon>Araneae</taxon>
        <taxon>Araneomorphae</taxon>
        <taxon>Entelegynae</taxon>
        <taxon>Araneoidea</taxon>
        <taxon>Araneidae</taxon>
        <taxon>Caerostris</taxon>
    </lineage>
</organism>
<dbReference type="AlphaFoldDB" id="A0AAV4XKW9"/>
<accession>A0AAV4XKW9</accession>
<reference evidence="2 3" key="1">
    <citation type="submission" date="2021-06" db="EMBL/GenBank/DDBJ databases">
        <title>Caerostris extrusa draft genome.</title>
        <authorList>
            <person name="Kono N."/>
            <person name="Arakawa K."/>
        </authorList>
    </citation>
    <scope>NUCLEOTIDE SEQUENCE [LARGE SCALE GENOMIC DNA]</scope>
</reference>
<keyword evidence="1" id="KW-0472">Membrane</keyword>
<keyword evidence="3" id="KW-1185">Reference proteome</keyword>
<evidence type="ECO:0000313" key="3">
    <source>
        <dbReference type="Proteomes" id="UP001054945"/>
    </source>
</evidence>
<gene>
    <name evidence="2" type="ORF">CEXT_613951</name>
</gene>
<proteinExistence type="predicted"/>
<keyword evidence="1" id="KW-0812">Transmembrane</keyword>
<evidence type="ECO:0000256" key="1">
    <source>
        <dbReference type="SAM" id="Phobius"/>
    </source>
</evidence>
<dbReference type="Proteomes" id="UP001054945">
    <property type="component" value="Unassembled WGS sequence"/>
</dbReference>
<dbReference type="EMBL" id="BPLR01017787">
    <property type="protein sequence ID" value="GIY94459.1"/>
    <property type="molecule type" value="Genomic_DNA"/>
</dbReference>
<protein>
    <submittedName>
        <fullName evidence="2">Uncharacterized protein</fullName>
    </submittedName>
</protein>
<sequence length="69" mass="7472">MLIRLAIGPVVMLPPVGVVMGYGLFGVFYWSANETGITHAPCDDLFGVFCWSANETSTPHPTPLNFDLS</sequence>
<comment type="caution">
    <text evidence="2">The sequence shown here is derived from an EMBL/GenBank/DDBJ whole genome shotgun (WGS) entry which is preliminary data.</text>
</comment>
<keyword evidence="1" id="KW-1133">Transmembrane helix</keyword>
<evidence type="ECO:0000313" key="2">
    <source>
        <dbReference type="EMBL" id="GIY94459.1"/>
    </source>
</evidence>
<feature type="transmembrane region" description="Helical" evidence="1">
    <location>
        <begin position="6"/>
        <end position="30"/>
    </location>
</feature>